<sequence length="288" mass="31070">MTTFVKAHDGRTLAVDERGEPEGSPVFLLHGTPGSRLGPFPRASVLYRLGIRLISYDRPGYGLSDRRRGRAVADAAADVEAIADALDIDCFAVIGRSGGAPHALACAGLLPERTTRVAALVTLAPREAEGLDWFNGMTPSNVIEHKAAETGHAAMMELLSPTVERIRADPTRMVPAFDADLPEPDRYVMADFGIRLMLAHNFAEAVRTSAGGWVDDVVAFSSPWGFQPADISVPTLLWHGDEDVFSPVDHSRWLGRQIPGARVVIQEGAAHFGSLRVMPDVLTWLSAA</sequence>
<dbReference type="Gene3D" id="3.40.50.1820">
    <property type="entry name" value="alpha/beta hydrolase"/>
    <property type="match status" value="1"/>
</dbReference>
<comment type="caution">
    <text evidence="2">The sequence shown here is derived from an EMBL/GenBank/DDBJ whole genome shotgun (WGS) entry which is preliminary data.</text>
</comment>
<dbReference type="Proteomes" id="UP000650628">
    <property type="component" value="Unassembled WGS sequence"/>
</dbReference>
<keyword evidence="2" id="KW-0378">Hydrolase</keyword>
<evidence type="ECO:0000313" key="3">
    <source>
        <dbReference type="Proteomes" id="UP000650628"/>
    </source>
</evidence>
<dbReference type="SUPFAM" id="SSF53474">
    <property type="entry name" value="alpha/beta-Hydrolases"/>
    <property type="match status" value="1"/>
</dbReference>
<dbReference type="EMBL" id="BOOO01000024">
    <property type="protein sequence ID" value="GII31144.1"/>
    <property type="molecule type" value="Genomic_DNA"/>
</dbReference>
<dbReference type="InterPro" id="IPR050471">
    <property type="entry name" value="AB_hydrolase"/>
</dbReference>
<keyword evidence="3" id="KW-1185">Reference proteome</keyword>
<dbReference type="InterPro" id="IPR029058">
    <property type="entry name" value="AB_hydrolase_fold"/>
</dbReference>
<feature type="domain" description="AB hydrolase-1" evidence="1">
    <location>
        <begin position="25"/>
        <end position="273"/>
    </location>
</feature>
<organism evidence="2 3">
    <name type="scientific">Planotetraspora mira</name>
    <dbReference type="NCBI Taxonomy" id="58121"/>
    <lineage>
        <taxon>Bacteria</taxon>
        <taxon>Bacillati</taxon>
        <taxon>Actinomycetota</taxon>
        <taxon>Actinomycetes</taxon>
        <taxon>Streptosporangiales</taxon>
        <taxon>Streptosporangiaceae</taxon>
        <taxon>Planotetraspora</taxon>
    </lineage>
</organism>
<dbReference type="AlphaFoldDB" id="A0A8J3X8P8"/>
<accession>A0A8J3X8P8</accession>
<protein>
    <submittedName>
        <fullName evidence="2">Alpha/beta hydrolase</fullName>
    </submittedName>
</protein>
<dbReference type="Pfam" id="PF00561">
    <property type="entry name" value="Abhydrolase_1"/>
    <property type="match status" value="1"/>
</dbReference>
<name>A0A8J3X8P8_9ACTN</name>
<dbReference type="PANTHER" id="PTHR43433">
    <property type="entry name" value="HYDROLASE, ALPHA/BETA FOLD FAMILY PROTEIN"/>
    <property type="match status" value="1"/>
</dbReference>
<evidence type="ECO:0000313" key="2">
    <source>
        <dbReference type="EMBL" id="GII31144.1"/>
    </source>
</evidence>
<gene>
    <name evidence="2" type="ORF">Pmi06nite_45860</name>
</gene>
<dbReference type="InterPro" id="IPR000073">
    <property type="entry name" value="AB_hydrolase_1"/>
</dbReference>
<reference evidence="2 3" key="1">
    <citation type="submission" date="2021-01" db="EMBL/GenBank/DDBJ databases">
        <title>Whole genome shotgun sequence of Planotetraspora mira NBRC 15435.</title>
        <authorList>
            <person name="Komaki H."/>
            <person name="Tamura T."/>
        </authorList>
    </citation>
    <scope>NUCLEOTIDE SEQUENCE [LARGE SCALE GENOMIC DNA]</scope>
    <source>
        <strain evidence="2 3">NBRC 15435</strain>
    </source>
</reference>
<evidence type="ECO:0000259" key="1">
    <source>
        <dbReference type="Pfam" id="PF00561"/>
    </source>
</evidence>
<dbReference type="PANTHER" id="PTHR43433:SF5">
    <property type="entry name" value="AB HYDROLASE-1 DOMAIN-CONTAINING PROTEIN"/>
    <property type="match status" value="1"/>
</dbReference>
<dbReference type="GO" id="GO:0016787">
    <property type="term" value="F:hydrolase activity"/>
    <property type="evidence" value="ECO:0007669"/>
    <property type="project" value="UniProtKB-KW"/>
</dbReference>
<proteinExistence type="predicted"/>
<dbReference type="RefSeq" id="WP_203955087.1">
    <property type="nucleotide sequence ID" value="NZ_BOOO01000024.1"/>
</dbReference>